<accession>A0A850HHL0</accession>
<evidence type="ECO:0000313" key="13">
    <source>
        <dbReference type="Proteomes" id="UP000528555"/>
    </source>
</evidence>
<evidence type="ECO:0000256" key="8">
    <source>
        <dbReference type="ARBA" id="ARBA00049244"/>
    </source>
</evidence>
<reference evidence="12" key="2">
    <citation type="submission" date="2020-02" db="EMBL/GenBank/DDBJ databases">
        <authorList>
            <person name="Littmann E."/>
            <person name="Sorbara M."/>
        </authorList>
    </citation>
    <scope>NUCLEOTIDE SEQUENCE</scope>
    <source>
        <strain evidence="12">MSK.17.11</strain>
        <strain evidence="11">MSK.17.38</strain>
    </source>
</reference>
<dbReference type="InterPro" id="IPR048466">
    <property type="entry name" value="DNA_pol3_delta-like_C"/>
</dbReference>
<keyword evidence="4 12" id="KW-0548">Nucleotidyltransferase</keyword>
<dbReference type="GO" id="GO:0003887">
    <property type="term" value="F:DNA-directed DNA polymerase activity"/>
    <property type="evidence" value="ECO:0007669"/>
    <property type="project" value="UniProtKB-KW"/>
</dbReference>
<dbReference type="InterPro" id="IPR008921">
    <property type="entry name" value="DNA_pol3_clamp-load_cplx_C"/>
</dbReference>
<dbReference type="GO" id="GO:0003677">
    <property type="term" value="F:DNA binding"/>
    <property type="evidence" value="ECO:0007669"/>
    <property type="project" value="InterPro"/>
</dbReference>
<evidence type="ECO:0000256" key="2">
    <source>
        <dbReference type="ARBA" id="ARBA00017703"/>
    </source>
</evidence>
<reference evidence="13 14" key="1">
    <citation type="journal article" date="2020" name="Cell Host Microbe">
        <title>Functional and Genomic Variation between Human-Derived Isolates of Lachnospiraceae Reveals Inter- and Intra-Species Diversity.</title>
        <authorList>
            <person name="Sorbara M.T."/>
            <person name="Littmann E.R."/>
            <person name="Fontana E."/>
            <person name="Moody T.U."/>
            <person name="Kohout C.E."/>
            <person name="Gjonbalaj M."/>
            <person name="Eaton V."/>
            <person name="Seok R."/>
            <person name="Leiner I.M."/>
            <person name="Pamer E.G."/>
        </authorList>
    </citation>
    <scope>NUCLEOTIDE SEQUENCE [LARGE SCALE GENOMIC DNA]</scope>
    <source>
        <strain evidence="12 13">MSK.17.11</strain>
        <strain evidence="11 14">MSK.17.38</strain>
    </source>
</reference>
<dbReference type="EC" id="2.7.7.7" evidence="1"/>
<keyword evidence="3 12" id="KW-0808">Transferase</keyword>
<dbReference type="Pfam" id="PF21694">
    <property type="entry name" value="DNA_pol3_delta_C"/>
    <property type="match status" value="1"/>
</dbReference>
<name>A0A850HHL0_9FIRM</name>
<evidence type="ECO:0000256" key="6">
    <source>
        <dbReference type="ARBA" id="ARBA00022932"/>
    </source>
</evidence>
<keyword evidence="6" id="KW-0239">DNA-directed DNA polymerase</keyword>
<dbReference type="PANTHER" id="PTHR34388:SF1">
    <property type="entry name" value="DNA POLYMERASE III SUBUNIT DELTA"/>
    <property type="match status" value="1"/>
</dbReference>
<comment type="similarity">
    <text evidence="7">Belongs to the DNA polymerase HolA subunit family.</text>
</comment>
<dbReference type="GO" id="GO:0009360">
    <property type="term" value="C:DNA polymerase III complex"/>
    <property type="evidence" value="ECO:0007669"/>
    <property type="project" value="InterPro"/>
</dbReference>
<dbReference type="Gene3D" id="1.20.272.10">
    <property type="match status" value="1"/>
</dbReference>
<dbReference type="EMBL" id="JAAIUO010000002">
    <property type="protein sequence ID" value="NSK14271.1"/>
    <property type="molecule type" value="Genomic_DNA"/>
</dbReference>
<dbReference type="EMBL" id="JAAITX010000002">
    <property type="protein sequence ID" value="NVH57642.1"/>
    <property type="molecule type" value="Genomic_DNA"/>
</dbReference>
<keyword evidence="13" id="KW-1185">Reference proteome</keyword>
<sequence>MKSLNEDIKTGQWKPVYLLCGEEAYLKKQYKDRITKAILPEGDTVNYAYYEGKGINPGELIDLAETMPFFAERRLIVVENSGFFKNASPELAEYIKTMPETACFLFVEQEVDKRGKMYKAVKSKGRITEMGRQDEKTLLYWLASQVKREGRQIKESTAKYLLAKTGTDMENLEKELEKLFSYTMGQTEITVEDVEEICTSQVTNQIFVMVEAVAEKKQKKALELYYDLLSLKEPPMRILYLLTRQFRLLLQVKDLLEKGQTKAQIASTAGIHPFVAGKYMQQCKSFSKKELRSIMEEAAETEHMVKTGRLSDRMSVELFIVKYSSV</sequence>
<keyword evidence="5" id="KW-0235">DNA replication</keyword>
<evidence type="ECO:0000256" key="4">
    <source>
        <dbReference type="ARBA" id="ARBA00022695"/>
    </source>
</evidence>
<dbReference type="InterPro" id="IPR005790">
    <property type="entry name" value="DNA_polIII_delta"/>
</dbReference>
<evidence type="ECO:0000259" key="10">
    <source>
        <dbReference type="Pfam" id="PF21694"/>
    </source>
</evidence>
<evidence type="ECO:0000313" key="14">
    <source>
        <dbReference type="Proteomes" id="UP000701680"/>
    </source>
</evidence>
<organism evidence="12 13">
    <name type="scientific">Dorea phocaeensis</name>
    <dbReference type="NCBI Taxonomy" id="2040291"/>
    <lineage>
        <taxon>Bacteria</taxon>
        <taxon>Bacillati</taxon>
        <taxon>Bacillota</taxon>
        <taxon>Clostridia</taxon>
        <taxon>Lachnospirales</taxon>
        <taxon>Lachnospiraceae</taxon>
        <taxon>Dorea</taxon>
    </lineage>
</organism>
<dbReference type="Gene3D" id="1.10.8.60">
    <property type="match status" value="1"/>
</dbReference>
<dbReference type="NCBIfam" id="TIGR01128">
    <property type="entry name" value="holA"/>
    <property type="match status" value="1"/>
</dbReference>
<dbReference type="OrthoDB" id="9775929at2"/>
<evidence type="ECO:0000256" key="5">
    <source>
        <dbReference type="ARBA" id="ARBA00022705"/>
    </source>
</evidence>
<evidence type="ECO:0000256" key="1">
    <source>
        <dbReference type="ARBA" id="ARBA00012417"/>
    </source>
</evidence>
<dbReference type="AlphaFoldDB" id="A0A850HHL0"/>
<dbReference type="RefSeq" id="WP_101695621.1">
    <property type="nucleotide sequence ID" value="NZ_JAAITX010000002.1"/>
</dbReference>
<protein>
    <recommendedName>
        <fullName evidence="2">DNA polymerase III subunit delta</fullName>
        <ecNumber evidence="1">2.7.7.7</ecNumber>
    </recommendedName>
</protein>
<evidence type="ECO:0000256" key="7">
    <source>
        <dbReference type="ARBA" id="ARBA00034754"/>
    </source>
</evidence>
<dbReference type="SUPFAM" id="SSF48019">
    <property type="entry name" value="post-AAA+ oligomerization domain-like"/>
    <property type="match status" value="1"/>
</dbReference>
<evidence type="ECO:0000259" key="9">
    <source>
        <dbReference type="Pfam" id="PF06144"/>
    </source>
</evidence>
<dbReference type="InterPro" id="IPR010372">
    <property type="entry name" value="DNA_pol3_delta_N"/>
</dbReference>
<dbReference type="PANTHER" id="PTHR34388">
    <property type="entry name" value="DNA POLYMERASE III SUBUNIT DELTA"/>
    <property type="match status" value="1"/>
</dbReference>
<dbReference type="SUPFAM" id="SSF52540">
    <property type="entry name" value="P-loop containing nucleoside triphosphate hydrolases"/>
    <property type="match status" value="1"/>
</dbReference>
<dbReference type="Proteomes" id="UP000528555">
    <property type="component" value="Unassembled WGS sequence"/>
</dbReference>
<comment type="caution">
    <text evidence="12">The sequence shown here is derived from an EMBL/GenBank/DDBJ whole genome shotgun (WGS) entry which is preliminary data.</text>
</comment>
<dbReference type="Pfam" id="PF06144">
    <property type="entry name" value="DNA_pol3_delta"/>
    <property type="match status" value="1"/>
</dbReference>
<evidence type="ECO:0000256" key="3">
    <source>
        <dbReference type="ARBA" id="ARBA00022679"/>
    </source>
</evidence>
<feature type="domain" description="DNA polymerase III delta N-terminal" evidence="9">
    <location>
        <begin position="17"/>
        <end position="128"/>
    </location>
</feature>
<comment type="catalytic activity">
    <reaction evidence="8">
        <text>DNA(n) + a 2'-deoxyribonucleoside 5'-triphosphate = DNA(n+1) + diphosphate</text>
        <dbReference type="Rhea" id="RHEA:22508"/>
        <dbReference type="Rhea" id="RHEA-COMP:17339"/>
        <dbReference type="Rhea" id="RHEA-COMP:17340"/>
        <dbReference type="ChEBI" id="CHEBI:33019"/>
        <dbReference type="ChEBI" id="CHEBI:61560"/>
        <dbReference type="ChEBI" id="CHEBI:173112"/>
        <dbReference type="EC" id="2.7.7.7"/>
    </reaction>
</comment>
<dbReference type="Proteomes" id="UP000701680">
    <property type="component" value="Unassembled WGS sequence"/>
</dbReference>
<proteinExistence type="inferred from homology"/>
<feature type="domain" description="DNA polymerase III delta subunit-like C-terminal" evidence="10">
    <location>
        <begin position="204"/>
        <end position="323"/>
    </location>
</feature>
<gene>
    <name evidence="12" type="primary">holA</name>
    <name evidence="12" type="ORF">G5A66_03045</name>
    <name evidence="11" type="ORF">G5A75_05155</name>
</gene>
<dbReference type="InterPro" id="IPR027417">
    <property type="entry name" value="P-loop_NTPase"/>
</dbReference>
<evidence type="ECO:0000313" key="11">
    <source>
        <dbReference type="EMBL" id="NSK14271.1"/>
    </source>
</evidence>
<dbReference type="GO" id="GO:0006261">
    <property type="term" value="P:DNA-templated DNA replication"/>
    <property type="evidence" value="ECO:0007669"/>
    <property type="project" value="TreeGrafter"/>
</dbReference>
<evidence type="ECO:0000313" key="12">
    <source>
        <dbReference type="EMBL" id="NVH57642.1"/>
    </source>
</evidence>
<dbReference type="Gene3D" id="3.40.50.300">
    <property type="entry name" value="P-loop containing nucleotide triphosphate hydrolases"/>
    <property type="match status" value="1"/>
</dbReference>